<dbReference type="InterPro" id="IPR000054">
    <property type="entry name" value="Ribosomal_eL31"/>
</dbReference>
<keyword evidence="5" id="KW-1185">Reference proteome</keyword>
<evidence type="ECO:0000256" key="1">
    <source>
        <dbReference type="ARBA" id="ARBA00010808"/>
    </source>
</evidence>
<dbReference type="GO" id="GO:0003735">
    <property type="term" value="F:structural constituent of ribosome"/>
    <property type="evidence" value="ECO:0007669"/>
    <property type="project" value="InterPro"/>
</dbReference>
<gene>
    <name evidence="4" type="ORF">INT44_009032</name>
</gene>
<dbReference type="AlphaFoldDB" id="A0A8H7Q3L6"/>
<organism evidence="4 5">
    <name type="scientific">Umbelopsis vinacea</name>
    <dbReference type="NCBI Taxonomy" id="44442"/>
    <lineage>
        <taxon>Eukaryota</taxon>
        <taxon>Fungi</taxon>
        <taxon>Fungi incertae sedis</taxon>
        <taxon>Mucoromycota</taxon>
        <taxon>Mucoromycotina</taxon>
        <taxon>Umbelopsidomycetes</taxon>
        <taxon>Umbelopsidales</taxon>
        <taxon>Umbelopsidaceae</taxon>
        <taxon>Umbelopsis</taxon>
    </lineage>
</organism>
<dbReference type="PANTHER" id="PTHR10956">
    <property type="entry name" value="60S RIBOSOMAL PROTEIN L31"/>
    <property type="match status" value="1"/>
</dbReference>
<dbReference type="SMART" id="SM01380">
    <property type="entry name" value="Ribosomal_L31e"/>
    <property type="match status" value="1"/>
</dbReference>
<dbReference type="Proteomes" id="UP000612746">
    <property type="component" value="Unassembled WGS sequence"/>
</dbReference>
<comment type="caution">
    <text evidence="4">The sequence shown here is derived from an EMBL/GenBank/DDBJ whole genome shotgun (WGS) entry which is preliminary data.</text>
</comment>
<proteinExistence type="inferred from homology"/>
<protein>
    <recommendedName>
        <fullName evidence="6">60S ribosomal protein L31</fullName>
    </recommendedName>
</protein>
<evidence type="ECO:0000256" key="2">
    <source>
        <dbReference type="ARBA" id="ARBA00022980"/>
    </source>
</evidence>
<dbReference type="InterPro" id="IPR023621">
    <property type="entry name" value="Ribosomal_eL31_dom_sf"/>
</dbReference>
<dbReference type="FunFam" id="3.10.440.10:FF:000001">
    <property type="entry name" value="60S ribosomal protein L31"/>
    <property type="match status" value="1"/>
</dbReference>
<dbReference type="GO" id="GO:0002181">
    <property type="term" value="P:cytoplasmic translation"/>
    <property type="evidence" value="ECO:0007669"/>
    <property type="project" value="TreeGrafter"/>
</dbReference>
<evidence type="ECO:0000313" key="4">
    <source>
        <dbReference type="EMBL" id="KAG2184021.1"/>
    </source>
</evidence>
<dbReference type="CDD" id="cd00463">
    <property type="entry name" value="Ribosomal_L31e"/>
    <property type="match status" value="1"/>
</dbReference>
<evidence type="ECO:0000256" key="3">
    <source>
        <dbReference type="ARBA" id="ARBA00023274"/>
    </source>
</evidence>
<evidence type="ECO:0000313" key="5">
    <source>
        <dbReference type="Proteomes" id="UP000612746"/>
    </source>
</evidence>
<name>A0A8H7Q3L6_9FUNG</name>
<sequence length="192" mass="21932">RLRRLEQTLFSNLSVSNPYIHPSVRERTATLSIASSSILLSTAYICTKIQSYPFRSNQSTNSNVSNFYLNVAMVKDQSKKRSTLADVVTREYTIHLHKHVHDRQFKKRAPHAVKAIKTFAQKTMGTADVRLDPSLNKAVWSHGIKKVAHRIRVRIARKRNDDEDAKEKLYSYVSFVPVTSFKGLETAVVDDE</sequence>
<evidence type="ECO:0008006" key="6">
    <source>
        <dbReference type="Google" id="ProtNLM"/>
    </source>
</evidence>
<reference evidence="4" key="1">
    <citation type="submission" date="2020-12" db="EMBL/GenBank/DDBJ databases">
        <title>Metabolic potential, ecology and presence of endohyphal bacteria is reflected in genomic diversity of Mucoromycotina.</title>
        <authorList>
            <person name="Muszewska A."/>
            <person name="Okrasinska A."/>
            <person name="Steczkiewicz K."/>
            <person name="Drgas O."/>
            <person name="Orlowska M."/>
            <person name="Perlinska-Lenart U."/>
            <person name="Aleksandrzak-Piekarczyk T."/>
            <person name="Szatraj K."/>
            <person name="Zielenkiewicz U."/>
            <person name="Pilsyk S."/>
            <person name="Malc E."/>
            <person name="Mieczkowski P."/>
            <person name="Kruszewska J.S."/>
            <person name="Biernat P."/>
            <person name="Pawlowska J."/>
        </authorList>
    </citation>
    <scope>NUCLEOTIDE SEQUENCE</scope>
    <source>
        <strain evidence="4">WA0000051536</strain>
    </source>
</reference>
<dbReference type="OrthoDB" id="9739313at2759"/>
<keyword evidence="2" id="KW-0689">Ribosomal protein</keyword>
<accession>A0A8H7Q3L6</accession>
<dbReference type="SUPFAM" id="SSF54575">
    <property type="entry name" value="Ribosomal protein L31e"/>
    <property type="match status" value="1"/>
</dbReference>
<dbReference type="PANTHER" id="PTHR10956:SF0">
    <property type="entry name" value="60S RIBOSOMAL PROTEIN L31"/>
    <property type="match status" value="1"/>
</dbReference>
<feature type="non-terminal residue" evidence="4">
    <location>
        <position position="192"/>
    </location>
</feature>
<dbReference type="Gene3D" id="3.10.440.10">
    <property type="match status" value="1"/>
</dbReference>
<dbReference type="EMBL" id="JAEPRA010000006">
    <property type="protein sequence ID" value="KAG2184021.1"/>
    <property type="molecule type" value="Genomic_DNA"/>
</dbReference>
<dbReference type="Pfam" id="PF01198">
    <property type="entry name" value="Ribosomal_L31e"/>
    <property type="match status" value="1"/>
</dbReference>
<dbReference type="GO" id="GO:0022625">
    <property type="term" value="C:cytosolic large ribosomal subunit"/>
    <property type="evidence" value="ECO:0007669"/>
    <property type="project" value="TreeGrafter"/>
</dbReference>
<keyword evidence="3" id="KW-0687">Ribonucleoprotein</keyword>
<comment type="similarity">
    <text evidence="1">Belongs to the eukaryotic ribosomal protein eL31 family.</text>
</comment>